<evidence type="ECO:0000256" key="5">
    <source>
        <dbReference type="PROSITE-ProRule" id="PRU01023"/>
    </source>
</evidence>
<keyword evidence="3 5" id="KW-0949">S-adenosyl-L-methionine</keyword>
<evidence type="ECO:0000313" key="8">
    <source>
        <dbReference type="EMBL" id="TSE35883.1"/>
    </source>
</evidence>
<feature type="domain" description="SAM-dependent MTase RsmB/NOP-type" evidence="7">
    <location>
        <begin position="45"/>
        <end position="332"/>
    </location>
</feature>
<dbReference type="GO" id="GO:0008173">
    <property type="term" value="F:RNA methyltransferase activity"/>
    <property type="evidence" value="ECO:0007669"/>
    <property type="project" value="InterPro"/>
</dbReference>
<feature type="region of interest" description="Disordered" evidence="6">
    <location>
        <begin position="1"/>
        <end position="21"/>
    </location>
</feature>
<comment type="similarity">
    <text evidence="5">Belongs to the class I-like SAM-binding methyltransferase superfamily. RsmB/NOP family.</text>
</comment>
<dbReference type="InterPro" id="IPR001678">
    <property type="entry name" value="MeTrfase_RsmB-F_NOP2_dom"/>
</dbReference>
<feature type="binding site" evidence="5">
    <location>
        <position position="205"/>
    </location>
    <ligand>
        <name>S-adenosyl-L-methionine</name>
        <dbReference type="ChEBI" id="CHEBI:59789"/>
    </ligand>
</feature>
<keyword evidence="2 5" id="KW-0808">Transferase</keyword>
<evidence type="ECO:0000259" key="7">
    <source>
        <dbReference type="PROSITE" id="PS51686"/>
    </source>
</evidence>
<dbReference type="Gene3D" id="3.40.50.150">
    <property type="entry name" value="Vaccinia Virus protein VP39"/>
    <property type="match status" value="1"/>
</dbReference>
<keyword evidence="9" id="KW-1185">Reference proteome</keyword>
<organism evidence="8 9">
    <name type="scientific">Tepidimonas charontis</name>
    <dbReference type="NCBI Taxonomy" id="2267262"/>
    <lineage>
        <taxon>Bacteria</taxon>
        <taxon>Pseudomonadati</taxon>
        <taxon>Pseudomonadota</taxon>
        <taxon>Betaproteobacteria</taxon>
        <taxon>Burkholderiales</taxon>
        <taxon>Tepidimonas</taxon>
    </lineage>
</organism>
<dbReference type="Pfam" id="PF01189">
    <property type="entry name" value="Methyltr_RsmB-F"/>
    <property type="match status" value="1"/>
</dbReference>
<sequence>MAGHENNRHPSPAEATAVPDSLPPLPPAFEALLHAVIPPPWQAQALASYTTAKDVVFRLNPLRLQDRAAAMQALAALPVQPVPGVSDVFRLPPRARTALTHHSLVADGSLYIQGIASMAAVWALQPQPHEEVLDLAAAPGGKTALMAACMDNRGRIAAVEPVRARFFRLKANLQRLGVRNTQLYLKDGRQVGRLVPQRFDRVLLDAPCSSEAQITRLDPRSWAHWSQRKVRASAQVQAGLLASAADALKPGGVLVYSTCSLSPEENECVLDVLLRHRDDLQPEPAPWPCPLPAVPGLTEWAGQTLHPGLVHARRIIPTEWTDAFFLCRLRKRSPGS</sequence>
<dbReference type="EMBL" id="VJON01000004">
    <property type="protein sequence ID" value="TSE35883.1"/>
    <property type="molecule type" value="Genomic_DNA"/>
</dbReference>
<proteinExistence type="inferred from homology"/>
<keyword evidence="1 5" id="KW-0489">Methyltransferase</keyword>
<dbReference type="PANTHER" id="PTHR22807:SF61">
    <property type="entry name" value="NOL1_NOP2_SUN FAMILY PROTEIN _ ANTITERMINATION NUSB DOMAIN-CONTAINING PROTEIN"/>
    <property type="match status" value="1"/>
</dbReference>
<dbReference type="InterPro" id="IPR049560">
    <property type="entry name" value="MeTrfase_RsmB-F_NOP2_cat"/>
</dbReference>
<evidence type="ECO:0000256" key="3">
    <source>
        <dbReference type="ARBA" id="ARBA00022691"/>
    </source>
</evidence>
<dbReference type="GO" id="GO:0001510">
    <property type="term" value="P:RNA methylation"/>
    <property type="evidence" value="ECO:0007669"/>
    <property type="project" value="InterPro"/>
</dbReference>
<feature type="binding site" evidence="5">
    <location>
        <position position="187"/>
    </location>
    <ligand>
        <name>S-adenosyl-L-methionine</name>
        <dbReference type="ChEBI" id="CHEBI:59789"/>
    </ligand>
</feature>
<feature type="active site" description="Nucleophile" evidence="5">
    <location>
        <position position="259"/>
    </location>
</feature>
<dbReference type="PANTHER" id="PTHR22807">
    <property type="entry name" value="NOP2 YEAST -RELATED NOL1/NOP2/FMU SUN DOMAIN-CONTAINING"/>
    <property type="match status" value="1"/>
</dbReference>
<accession>A0A554XJ70</accession>
<feature type="binding site" evidence="5">
    <location>
        <begin position="136"/>
        <end position="142"/>
    </location>
    <ligand>
        <name>S-adenosyl-L-methionine</name>
        <dbReference type="ChEBI" id="CHEBI:59789"/>
    </ligand>
</feature>
<evidence type="ECO:0000256" key="1">
    <source>
        <dbReference type="ARBA" id="ARBA00022603"/>
    </source>
</evidence>
<evidence type="ECO:0000256" key="6">
    <source>
        <dbReference type="SAM" id="MobiDB-lite"/>
    </source>
</evidence>
<dbReference type="SUPFAM" id="SSF53335">
    <property type="entry name" value="S-adenosyl-L-methionine-dependent methyltransferases"/>
    <property type="match status" value="1"/>
</dbReference>
<evidence type="ECO:0000256" key="4">
    <source>
        <dbReference type="ARBA" id="ARBA00022884"/>
    </source>
</evidence>
<gene>
    <name evidence="8" type="primary">rsmF</name>
    <name evidence="8" type="ORF">Tchar_00463</name>
</gene>
<comment type="caution">
    <text evidence="8">The sequence shown here is derived from an EMBL/GenBank/DDBJ whole genome shotgun (WGS) entry which is preliminary data.</text>
</comment>
<dbReference type="PRINTS" id="PR02008">
    <property type="entry name" value="RCMTFAMILY"/>
</dbReference>
<keyword evidence="4 5" id="KW-0694">RNA-binding</keyword>
<dbReference type="AlphaFoldDB" id="A0A554XJ70"/>
<dbReference type="InterPro" id="IPR023267">
    <property type="entry name" value="RCMT"/>
</dbReference>
<dbReference type="EC" id="2.1.1.-" evidence="8"/>
<protein>
    <submittedName>
        <fullName evidence="8">Ribosomal RNA small subunit methyltransferase F</fullName>
        <ecNumber evidence="8">2.1.1.-</ecNumber>
    </submittedName>
</protein>
<dbReference type="PROSITE" id="PS51686">
    <property type="entry name" value="SAM_MT_RSMB_NOP"/>
    <property type="match status" value="1"/>
</dbReference>
<name>A0A554XJ70_9BURK</name>
<dbReference type="Proteomes" id="UP000318294">
    <property type="component" value="Unassembled WGS sequence"/>
</dbReference>
<dbReference type="InterPro" id="IPR029063">
    <property type="entry name" value="SAM-dependent_MTases_sf"/>
</dbReference>
<dbReference type="Gene3D" id="3.30.70.1170">
    <property type="entry name" value="Sun protein, domain 3"/>
    <property type="match status" value="1"/>
</dbReference>
<feature type="binding site" evidence="5">
    <location>
        <position position="160"/>
    </location>
    <ligand>
        <name>S-adenosyl-L-methionine</name>
        <dbReference type="ChEBI" id="CHEBI:59789"/>
    </ligand>
</feature>
<evidence type="ECO:0000256" key="2">
    <source>
        <dbReference type="ARBA" id="ARBA00022679"/>
    </source>
</evidence>
<dbReference type="CDD" id="cd02440">
    <property type="entry name" value="AdoMet_MTases"/>
    <property type="match status" value="1"/>
</dbReference>
<dbReference type="GO" id="GO:0003723">
    <property type="term" value="F:RNA binding"/>
    <property type="evidence" value="ECO:0007669"/>
    <property type="project" value="UniProtKB-UniRule"/>
</dbReference>
<reference evidence="8 9" key="1">
    <citation type="submission" date="2019-07" db="EMBL/GenBank/DDBJ databases">
        <title>Tepidimonas charontis SPSP-6 draft genome.</title>
        <authorList>
            <person name="Da Costa M.S."/>
            <person name="Froufe H.J.C."/>
            <person name="Egas C."/>
            <person name="Albuquerque L."/>
        </authorList>
    </citation>
    <scope>NUCLEOTIDE SEQUENCE [LARGE SCALE GENOMIC DNA]</scope>
    <source>
        <strain evidence="8 9">SPSP-6</strain>
    </source>
</reference>
<evidence type="ECO:0000313" key="9">
    <source>
        <dbReference type="Proteomes" id="UP000318294"/>
    </source>
</evidence>
<dbReference type="OrthoDB" id="9810297at2"/>